<proteinExistence type="predicted"/>
<evidence type="ECO:0000313" key="1">
    <source>
        <dbReference type="EMBL" id="MFD1226525.1"/>
    </source>
</evidence>
<sequence>MNNITSIKLQPLEPIITNFNNVLELFCDDKYSVLYALSSDGPINGLLKIDLDQPKNMACYPGVFFTNSERKPISPKPFACDYENNELFINLEDQFGSFVFCTNLRKKVDSGIPLMSRITPPSGETTSGPVIYDSKRKRLYVVEQNPTPRINVYYNRGKNYMYSIDLGDPIHDDVASMVLDEKTETLYFNNGFGGDSILKYFSVSGQGQPKINQIVFPYNGKFFGNRIIHDVEKYKIFVPIIADSADDNPNDTQYGVLVIDTVSNQTIKFITFSDVFDDYIYLTLDPVRGVLFALTSSWGGDLYVAPINTDTLDYTDIYSTTVPGDNNGFFGFTIHVGETKDTLYCISNLHENMIMPIDITFGDTDN</sequence>
<dbReference type="EMBL" id="JBHTMA010000026">
    <property type="protein sequence ID" value="MFD1226525.1"/>
    <property type="molecule type" value="Genomic_DNA"/>
</dbReference>
<evidence type="ECO:0000313" key="2">
    <source>
        <dbReference type="Proteomes" id="UP001597263"/>
    </source>
</evidence>
<protein>
    <submittedName>
        <fullName evidence="1">Uncharacterized protein</fullName>
    </submittedName>
</protein>
<organism evidence="1 2">
    <name type="scientific">Pseudochrobactrum kiredjianiae</name>
    <dbReference type="NCBI Taxonomy" id="386305"/>
    <lineage>
        <taxon>Bacteria</taxon>
        <taxon>Pseudomonadati</taxon>
        <taxon>Pseudomonadota</taxon>
        <taxon>Alphaproteobacteria</taxon>
        <taxon>Hyphomicrobiales</taxon>
        <taxon>Brucellaceae</taxon>
        <taxon>Pseudochrobactrum</taxon>
    </lineage>
</organism>
<keyword evidence="2" id="KW-1185">Reference proteome</keyword>
<reference evidence="2" key="1">
    <citation type="journal article" date="2019" name="Int. J. Syst. Evol. Microbiol.">
        <title>The Global Catalogue of Microorganisms (GCM) 10K type strain sequencing project: providing services to taxonomists for standard genome sequencing and annotation.</title>
        <authorList>
            <consortium name="The Broad Institute Genomics Platform"/>
            <consortium name="The Broad Institute Genome Sequencing Center for Infectious Disease"/>
            <person name="Wu L."/>
            <person name="Ma J."/>
        </authorList>
    </citation>
    <scope>NUCLEOTIDE SEQUENCE [LARGE SCALE GENOMIC DNA]</scope>
    <source>
        <strain evidence="2">CCUG 49584</strain>
    </source>
</reference>
<gene>
    <name evidence="1" type="ORF">ACFQ35_05040</name>
</gene>
<dbReference type="Proteomes" id="UP001597263">
    <property type="component" value="Unassembled WGS sequence"/>
</dbReference>
<accession>A0ABW3V3G1</accession>
<comment type="caution">
    <text evidence="1">The sequence shown here is derived from an EMBL/GenBank/DDBJ whole genome shotgun (WGS) entry which is preliminary data.</text>
</comment>
<name>A0ABW3V3G1_9HYPH</name>
<dbReference type="RefSeq" id="WP_289388967.1">
    <property type="nucleotide sequence ID" value="NZ_JAUCBM010000026.1"/>
</dbReference>